<comment type="caution">
    <text evidence="1">The sequence shown here is derived from an EMBL/GenBank/DDBJ whole genome shotgun (WGS) entry which is preliminary data.</text>
</comment>
<dbReference type="STRING" id="2754.EH55_12990"/>
<dbReference type="AlphaFoldDB" id="A0A073J660"/>
<accession>A0A073J660</accession>
<keyword evidence="2" id="KW-1185">Reference proteome</keyword>
<protein>
    <submittedName>
        <fullName evidence="1">Uncharacterized protein</fullName>
    </submittedName>
</protein>
<gene>
    <name evidence="1" type="ORF">EH55_12990</name>
</gene>
<dbReference type="EMBL" id="JMKI01000006">
    <property type="protein sequence ID" value="KEJ93212.1"/>
    <property type="molecule type" value="Genomic_DNA"/>
</dbReference>
<name>A0A073J660_9BACT</name>
<proteinExistence type="predicted"/>
<evidence type="ECO:0000313" key="2">
    <source>
        <dbReference type="Proteomes" id="UP000027665"/>
    </source>
</evidence>
<reference evidence="1 2" key="1">
    <citation type="submission" date="2014-04" db="EMBL/GenBank/DDBJ databases">
        <title>Draft Genome Sequence of Synergistes jonesii.</title>
        <authorList>
            <person name="Coil D.A."/>
            <person name="Eisen J.A."/>
            <person name="Holland-Moritz H.E."/>
        </authorList>
    </citation>
    <scope>NUCLEOTIDE SEQUENCE [LARGE SCALE GENOMIC DNA]</scope>
    <source>
        <strain evidence="1 2">78-1</strain>
    </source>
</reference>
<evidence type="ECO:0000313" key="1">
    <source>
        <dbReference type="EMBL" id="KEJ93212.1"/>
    </source>
</evidence>
<sequence length="89" mass="10061">MRHEDLWHITRGELHDMIIANNYRRYLELEDKALSAIFTGLAFNGDAEEIYALLGSWAGNTVMNNAQKAKFIKDLARAAKEAKRNGANP</sequence>
<dbReference type="Proteomes" id="UP000027665">
    <property type="component" value="Unassembled WGS sequence"/>
</dbReference>
<organism evidence="1 2">
    <name type="scientific">Synergistes jonesii</name>
    <dbReference type="NCBI Taxonomy" id="2754"/>
    <lineage>
        <taxon>Bacteria</taxon>
        <taxon>Thermotogati</taxon>
        <taxon>Synergistota</taxon>
        <taxon>Synergistia</taxon>
        <taxon>Synergistales</taxon>
        <taxon>Synergistaceae</taxon>
        <taxon>Synergistes</taxon>
    </lineage>
</organism>